<reference evidence="1" key="1">
    <citation type="submission" date="2022-04" db="EMBL/GenBank/DDBJ databases">
        <title>Genome of the entomopathogenic fungus Entomophthora muscae.</title>
        <authorList>
            <person name="Elya C."/>
            <person name="Lovett B.R."/>
            <person name="Lee E."/>
            <person name="Macias A.M."/>
            <person name="Hajek A.E."/>
            <person name="De Bivort B.L."/>
            <person name="Kasson M.T."/>
            <person name="De Fine Licht H.H."/>
            <person name="Stajich J.E."/>
        </authorList>
    </citation>
    <scope>NUCLEOTIDE SEQUENCE</scope>
    <source>
        <strain evidence="1">Berkeley</strain>
    </source>
</reference>
<name>A0ACC2SQ40_9FUNG</name>
<sequence>MGNTYTLAPWQSVVTITPKEMATLTRVPMVITGAQTLTWRLFNEAFWSESTFPVDHPICQCGLCPFKNANLEHKFFGCIVVLRFWTEVAHMLNLSVHFQPKFDIFFMRSLKREPPVV</sequence>
<dbReference type="EMBL" id="QTSX02004487">
    <property type="protein sequence ID" value="KAJ9064361.1"/>
    <property type="molecule type" value="Genomic_DNA"/>
</dbReference>
<gene>
    <name evidence="1" type="ORF">DSO57_1031494</name>
</gene>
<organism evidence="1 2">
    <name type="scientific">Entomophthora muscae</name>
    <dbReference type="NCBI Taxonomy" id="34485"/>
    <lineage>
        <taxon>Eukaryota</taxon>
        <taxon>Fungi</taxon>
        <taxon>Fungi incertae sedis</taxon>
        <taxon>Zoopagomycota</taxon>
        <taxon>Entomophthoromycotina</taxon>
        <taxon>Entomophthoromycetes</taxon>
        <taxon>Entomophthorales</taxon>
        <taxon>Entomophthoraceae</taxon>
        <taxon>Entomophthora</taxon>
    </lineage>
</organism>
<keyword evidence="2" id="KW-1185">Reference proteome</keyword>
<proteinExistence type="predicted"/>
<evidence type="ECO:0000313" key="1">
    <source>
        <dbReference type="EMBL" id="KAJ9064361.1"/>
    </source>
</evidence>
<comment type="caution">
    <text evidence="1">The sequence shown here is derived from an EMBL/GenBank/DDBJ whole genome shotgun (WGS) entry which is preliminary data.</text>
</comment>
<evidence type="ECO:0000313" key="2">
    <source>
        <dbReference type="Proteomes" id="UP001165960"/>
    </source>
</evidence>
<dbReference type="Proteomes" id="UP001165960">
    <property type="component" value="Unassembled WGS sequence"/>
</dbReference>
<protein>
    <submittedName>
        <fullName evidence="1">Uncharacterized protein</fullName>
    </submittedName>
</protein>
<accession>A0ACC2SQ40</accession>